<dbReference type="InterPro" id="IPR001119">
    <property type="entry name" value="SLH_dom"/>
</dbReference>
<dbReference type="Pfam" id="PF00395">
    <property type="entry name" value="SLH"/>
    <property type="match status" value="1"/>
</dbReference>
<evidence type="ECO:0000313" key="4">
    <source>
        <dbReference type="Proteomes" id="UP000095746"/>
    </source>
</evidence>
<organism evidence="3 4">
    <name type="scientific">Flavonifractor plautii</name>
    <name type="common">Fusobacterium plautii</name>
    <dbReference type="NCBI Taxonomy" id="292800"/>
    <lineage>
        <taxon>Bacteria</taxon>
        <taxon>Bacillati</taxon>
        <taxon>Bacillota</taxon>
        <taxon>Clostridia</taxon>
        <taxon>Eubacteriales</taxon>
        <taxon>Oscillospiraceae</taxon>
        <taxon>Flavonifractor</taxon>
    </lineage>
</organism>
<dbReference type="EMBL" id="CYZT01000154">
    <property type="protein sequence ID" value="CUO73178.1"/>
    <property type="molecule type" value="Genomic_DNA"/>
</dbReference>
<keyword evidence="1" id="KW-0677">Repeat</keyword>
<evidence type="ECO:0000313" key="3">
    <source>
        <dbReference type="EMBL" id="CUO73178.1"/>
    </source>
</evidence>
<sequence length="87" mass="9651">MTREQIASILYRYAKLKGWDVSKTASLQDFADGADTSAWATRAMEWAYAEKLITGKDGNRLDPQGQATRAEVAAILMRLLESKAEKA</sequence>
<feature type="domain" description="SLH" evidence="2">
    <location>
        <begin position="27"/>
        <end position="87"/>
    </location>
</feature>
<accession>A0A174HJ43</accession>
<dbReference type="Proteomes" id="UP000095746">
    <property type="component" value="Unassembled WGS sequence"/>
</dbReference>
<dbReference type="AlphaFoldDB" id="A0A174HJ43"/>
<dbReference type="PROSITE" id="PS51272">
    <property type="entry name" value="SLH"/>
    <property type="match status" value="1"/>
</dbReference>
<reference evidence="3 4" key="1">
    <citation type="submission" date="2015-09" db="EMBL/GenBank/DDBJ databases">
        <authorList>
            <consortium name="Pathogen Informatics"/>
        </authorList>
    </citation>
    <scope>NUCLEOTIDE SEQUENCE [LARGE SCALE GENOMIC DNA]</scope>
    <source>
        <strain evidence="3 4">2789STDY5608854</strain>
    </source>
</reference>
<protein>
    <submittedName>
        <fullName evidence="3">S-layer homology domain</fullName>
    </submittedName>
</protein>
<gene>
    <name evidence="3" type="ORF">ERS852411_02054</name>
</gene>
<evidence type="ECO:0000259" key="2">
    <source>
        <dbReference type="PROSITE" id="PS51272"/>
    </source>
</evidence>
<evidence type="ECO:0000256" key="1">
    <source>
        <dbReference type="ARBA" id="ARBA00022737"/>
    </source>
</evidence>
<name>A0A174HJ43_FLAPL</name>
<proteinExistence type="predicted"/>